<reference evidence="1 2" key="1">
    <citation type="journal article" date="2024" name="Science">
        <title>Giant polyketide synthase enzymes in the biosynthesis of giant marine polyether toxins.</title>
        <authorList>
            <person name="Fallon T.R."/>
            <person name="Shende V.V."/>
            <person name="Wierzbicki I.H."/>
            <person name="Pendleton A.L."/>
            <person name="Watervoot N.F."/>
            <person name="Auber R.P."/>
            <person name="Gonzalez D.J."/>
            <person name="Wisecaver J.H."/>
            <person name="Moore B.S."/>
        </authorList>
    </citation>
    <scope>NUCLEOTIDE SEQUENCE [LARGE SCALE GENOMIC DNA]</scope>
    <source>
        <strain evidence="1 2">12B1</strain>
    </source>
</reference>
<evidence type="ECO:0000313" key="2">
    <source>
        <dbReference type="Proteomes" id="UP001515480"/>
    </source>
</evidence>
<comment type="caution">
    <text evidence="1">The sequence shown here is derived from an EMBL/GenBank/DDBJ whole genome shotgun (WGS) entry which is preliminary data.</text>
</comment>
<accession>A0AB34K6H7</accession>
<dbReference type="EMBL" id="JBGBPQ010000001">
    <property type="protein sequence ID" value="KAL1529730.1"/>
    <property type="molecule type" value="Genomic_DNA"/>
</dbReference>
<dbReference type="AlphaFoldDB" id="A0AB34K6H7"/>
<name>A0AB34K6H7_PRYPA</name>
<evidence type="ECO:0000313" key="1">
    <source>
        <dbReference type="EMBL" id="KAL1529730.1"/>
    </source>
</evidence>
<protein>
    <recommendedName>
        <fullName evidence="3">Bet v1-like protein</fullName>
    </recommendedName>
</protein>
<dbReference type="Proteomes" id="UP001515480">
    <property type="component" value="Unassembled WGS sequence"/>
</dbReference>
<evidence type="ECO:0008006" key="3">
    <source>
        <dbReference type="Google" id="ProtNLM"/>
    </source>
</evidence>
<proteinExistence type="predicted"/>
<organism evidence="1 2">
    <name type="scientific">Prymnesium parvum</name>
    <name type="common">Toxic golden alga</name>
    <dbReference type="NCBI Taxonomy" id="97485"/>
    <lineage>
        <taxon>Eukaryota</taxon>
        <taxon>Haptista</taxon>
        <taxon>Haptophyta</taxon>
        <taxon>Prymnesiophyceae</taxon>
        <taxon>Prymnesiales</taxon>
        <taxon>Prymnesiaceae</taxon>
        <taxon>Prymnesium</taxon>
    </lineage>
</organism>
<gene>
    <name evidence="1" type="ORF">AB1Y20_000666</name>
</gene>
<keyword evidence="2" id="KW-1185">Reference proteome</keyword>
<sequence length="254" mass="28145">MRSTTAFKLDIPAARYWKLSHNDSFRSYLAGLDGNILTTLSSTTQTDENGQAYVTRVTKISAKVNPVPIAIRKIGGLGEEFFFIMTESFWPERIGRAHKLTFSTEPPVLANRITVTGSHWVEPTGPSTCELCWELFVDVKMVGVGQTIARGVRDGSVEAQSKTAGRVISFLEQVGGCPDGNVRGQMSETHVARRRWHCALVTIMFMSRMKDDEEMIEEDSAVDSPFTAMKDPNRVLAYGKGISNSDIIQPILPK</sequence>